<keyword evidence="2" id="KW-1185">Reference proteome</keyword>
<gene>
    <name evidence="1" type="ORF">NUW54_g14314</name>
</gene>
<comment type="caution">
    <text evidence="1">The sequence shown here is derived from an EMBL/GenBank/DDBJ whole genome shotgun (WGS) entry which is preliminary data.</text>
</comment>
<evidence type="ECO:0000313" key="1">
    <source>
        <dbReference type="EMBL" id="KAJ2962746.1"/>
    </source>
</evidence>
<dbReference type="Proteomes" id="UP001144978">
    <property type="component" value="Unassembled WGS sequence"/>
</dbReference>
<accession>A0ACC1ME24</accession>
<evidence type="ECO:0000313" key="2">
    <source>
        <dbReference type="Proteomes" id="UP001144978"/>
    </source>
</evidence>
<reference evidence="1" key="1">
    <citation type="submission" date="2022-08" db="EMBL/GenBank/DDBJ databases">
        <title>Genome Sequence of Pycnoporus sanguineus.</title>
        <authorList>
            <person name="Buettner E."/>
        </authorList>
    </citation>
    <scope>NUCLEOTIDE SEQUENCE</scope>
    <source>
        <strain evidence="1">CG-C14</strain>
    </source>
</reference>
<organism evidence="1 2">
    <name type="scientific">Trametes sanguinea</name>
    <dbReference type="NCBI Taxonomy" id="158606"/>
    <lineage>
        <taxon>Eukaryota</taxon>
        <taxon>Fungi</taxon>
        <taxon>Dikarya</taxon>
        <taxon>Basidiomycota</taxon>
        <taxon>Agaricomycotina</taxon>
        <taxon>Agaricomycetes</taxon>
        <taxon>Polyporales</taxon>
        <taxon>Polyporaceae</taxon>
        <taxon>Trametes</taxon>
    </lineage>
</organism>
<sequence>MPLRPPALSIADETPLPLPLRAALLGPSPSLKSTLHKPGKDSADLPAATAPPIKAEADESLRRMQPSTPIKTSPSASKKRGAGVFPELSRPTPSTAGAALSPKGKGVAANHFPAHQPPEPFQPNDVEVQLEKEAYVVVRGERPGIYFDRTTAMLMLGTSPGMKLVRFRSVKKASWYFVQEYMAGHVGVPVVVVADD</sequence>
<protein>
    <submittedName>
        <fullName evidence="1">Uncharacterized protein</fullName>
    </submittedName>
</protein>
<name>A0ACC1ME24_9APHY</name>
<proteinExistence type="predicted"/>
<dbReference type="EMBL" id="JANSHE010007292">
    <property type="protein sequence ID" value="KAJ2962746.1"/>
    <property type="molecule type" value="Genomic_DNA"/>
</dbReference>